<evidence type="ECO:0000313" key="2">
    <source>
        <dbReference type="Proteomes" id="UP000682733"/>
    </source>
</evidence>
<dbReference type="SUPFAM" id="SSF52047">
    <property type="entry name" value="RNI-like"/>
    <property type="match status" value="1"/>
</dbReference>
<reference evidence="1" key="1">
    <citation type="submission" date="2021-02" db="EMBL/GenBank/DDBJ databases">
        <authorList>
            <person name="Nowell W R."/>
        </authorList>
    </citation>
    <scope>NUCLEOTIDE SEQUENCE</scope>
</reference>
<protein>
    <submittedName>
        <fullName evidence="1">Uncharacterized protein</fullName>
    </submittedName>
</protein>
<dbReference type="AlphaFoldDB" id="A0A8S2LBC4"/>
<dbReference type="Proteomes" id="UP000682733">
    <property type="component" value="Unassembled WGS sequence"/>
</dbReference>
<name>A0A8S2LBC4_9BILA</name>
<comment type="caution">
    <text evidence="1">The sequence shown here is derived from an EMBL/GenBank/DDBJ whole genome shotgun (WGS) entry which is preliminary data.</text>
</comment>
<gene>
    <name evidence="1" type="ORF">TMI583_LOCUS20425</name>
</gene>
<dbReference type="Gene3D" id="3.80.10.10">
    <property type="entry name" value="Ribonuclease Inhibitor"/>
    <property type="match status" value="1"/>
</dbReference>
<feature type="non-terminal residue" evidence="1">
    <location>
        <position position="45"/>
    </location>
</feature>
<evidence type="ECO:0000313" key="1">
    <source>
        <dbReference type="EMBL" id="CAF3893367.1"/>
    </source>
</evidence>
<sequence>MEEGAKAIGEALKINSTLTTLSIAGNTIWEKPAKVIAEALKINST</sequence>
<organism evidence="1 2">
    <name type="scientific">Didymodactylos carnosus</name>
    <dbReference type="NCBI Taxonomy" id="1234261"/>
    <lineage>
        <taxon>Eukaryota</taxon>
        <taxon>Metazoa</taxon>
        <taxon>Spiralia</taxon>
        <taxon>Gnathifera</taxon>
        <taxon>Rotifera</taxon>
        <taxon>Eurotatoria</taxon>
        <taxon>Bdelloidea</taxon>
        <taxon>Philodinida</taxon>
        <taxon>Philodinidae</taxon>
        <taxon>Didymodactylos</taxon>
    </lineage>
</organism>
<accession>A0A8S2LBC4</accession>
<proteinExistence type="predicted"/>
<dbReference type="InterPro" id="IPR032675">
    <property type="entry name" value="LRR_dom_sf"/>
</dbReference>
<dbReference type="EMBL" id="CAJOBA010016957">
    <property type="protein sequence ID" value="CAF3893367.1"/>
    <property type="molecule type" value="Genomic_DNA"/>
</dbReference>